<accession>A0A1Y3ASJ2</accession>
<dbReference type="AlphaFoldDB" id="A0A1Y3ASJ2"/>
<proteinExistence type="predicted"/>
<feature type="non-terminal residue" evidence="2">
    <location>
        <position position="114"/>
    </location>
</feature>
<dbReference type="EMBL" id="MUJZ01065790">
    <property type="protein sequence ID" value="OTF70436.1"/>
    <property type="molecule type" value="Genomic_DNA"/>
</dbReference>
<keyword evidence="3" id="KW-1185">Reference proteome</keyword>
<protein>
    <recommendedName>
        <fullName evidence="1">Prolyl 4-hydroxylase N-terminal domain-containing protein</fullName>
    </recommendedName>
</protein>
<dbReference type="GO" id="GO:0005783">
    <property type="term" value="C:endoplasmic reticulum"/>
    <property type="evidence" value="ECO:0007669"/>
    <property type="project" value="InterPro"/>
</dbReference>
<organism evidence="2 3">
    <name type="scientific">Euroglyphus maynei</name>
    <name type="common">Mayne's house dust mite</name>
    <dbReference type="NCBI Taxonomy" id="6958"/>
    <lineage>
        <taxon>Eukaryota</taxon>
        <taxon>Metazoa</taxon>
        <taxon>Ecdysozoa</taxon>
        <taxon>Arthropoda</taxon>
        <taxon>Chelicerata</taxon>
        <taxon>Arachnida</taxon>
        <taxon>Acari</taxon>
        <taxon>Acariformes</taxon>
        <taxon>Sarcoptiformes</taxon>
        <taxon>Astigmata</taxon>
        <taxon>Psoroptidia</taxon>
        <taxon>Analgoidea</taxon>
        <taxon>Pyroglyphidae</taxon>
        <taxon>Pyroglyphinae</taxon>
        <taxon>Euroglyphus</taxon>
    </lineage>
</organism>
<comment type="caution">
    <text evidence="2">The sequence shown here is derived from an EMBL/GenBank/DDBJ whole genome shotgun (WGS) entry which is preliminary data.</text>
</comment>
<dbReference type="Pfam" id="PF08336">
    <property type="entry name" value="P4Ha_N"/>
    <property type="match status" value="1"/>
</dbReference>
<dbReference type="GO" id="GO:0004656">
    <property type="term" value="F:procollagen-proline 4-dioxygenase activity"/>
    <property type="evidence" value="ECO:0007669"/>
    <property type="project" value="InterPro"/>
</dbReference>
<dbReference type="InterPro" id="IPR013547">
    <property type="entry name" value="P4H_N"/>
</dbReference>
<feature type="domain" description="Prolyl 4-hydroxylase N-terminal" evidence="1">
    <location>
        <begin position="13"/>
        <end position="113"/>
    </location>
</feature>
<gene>
    <name evidence="2" type="ORF">BLA29_012563</name>
</gene>
<evidence type="ECO:0000313" key="2">
    <source>
        <dbReference type="EMBL" id="OTF70436.1"/>
    </source>
</evidence>
<name>A0A1Y3ASJ2_EURMA</name>
<sequence>MIGSSHQEFYTALVHMEKLLKTEQHIVKSLNDYLDNEEKRLSSLRQLAYHYNKLNMIANQDVQTYLSNPVNAYLLVKRLTTDWNLVEYLIDSDRKDLIHLLNENETFPSAEDLS</sequence>
<evidence type="ECO:0000313" key="3">
    <source>
        <dbReference type="Proteomes" id="UP000194236"/>
    </source>
</evidence>
<evidence type="ECO:0000259" key="1">
    <source>
        <dbReference type="Pfam" id="PF08336"/>
    </source>
</evidence>
<dbReference type="Proteomes" id="UP000194236">
    <property type="component" value="Unassembled WGS sequence"/>
</dbReference>
<dbReference type="Gene3D" id="6.10.140.1460">
    <property type="match status" value="1"/>
</dbReference>
<reference evidence="2 3" key="1">
    <citation type="submission" date="2017-03" db="EMBL/GenBank/DDBJ databases">
        <title>Genome Survey of Euroglyphus maynei.</title>
        <authorList>
            <person name="Arlian L.G."/>
            <person name="Morgan M.S."/>
            <person name="Rider S.D."/>
        </authorList>
    </citation>
    <scope>NUCLEOTIDE SEQUENCE [LARGE SCALE GENOMIC DNA]</scope>
    <source>
        <strain evidence="2">Arlian Lab</strain>
        <tissue evidence="2">Whole body</tissue>
    </source>
</reference>
<dbReference type="OrthoDB" id="6425891at2759"/>